<accession>A0A0C9XEU5</accession>
<keyword evidence="2" id="KW-1185">Reference proteome</keyword>
<evidence type="ECO:0000313" key="1">
    <source>
        <dbReference type="EMBL" id="KIK10815.1"/>
    </source>
</evidence>
<proteinExistence type="predicted"/>
<dbReference type="EMBL" id="KN834416">
    <property type="protein sequence ID" value="KIK10815.1"/>
    <property type="molecule type" value="Genomic_DNA"/>
</dbReference>
<protein>
    <submittedName>
        <fullName evidence="1">Uncharacterized protein</fullName>
    </submittedName>
</protein>
<reference evidence="2" key="2">
    <citation type="submission" date="2015-01" db="EMBL/GenBank/DDBJ databases">
        <title>Evolutionary Origins and Diversification of the Mycorrhizal Mutualists.</title>
        <authorList>
            <consortium name="DOE Joint Genome Institute"/>
            <consortium name="Mycorrhizal Genomics Consortium"/>
            <person name="Kohler A."/>
            <person name="Kuo A."/>
            <person name="Nagy L.G."/>
            <person name="Floudas D."/>
            <person name="Copeland A."/>
            <person name="Barry K.W."/>
            <person name="Cichocki N."/>
            <person name="Veneault-Fourrey C."/>
            <person name="LaButti K."/>
            <person name="Lindquist E.A."/>
            <person name="Lipzen A."/>
            <person name="Lundell T."/>
            <person name="Morin E."/>
            <person name="Murat C."/>
            <person name="Riley R."/>
            <person name="Ohm R."/>
            <person name="Sun H."/>
            <person name="Tunlid A."/>
            <person name="Henrissat B."/>
            <person name="Grigoriev I.V."/>
            <person name="Hibbett D.S."/>
            <person name="Martin F."/>
        </authorList>
    </citation>
    <scope>NUCLEOTIDE SEQUENCE [LARGE SCALE GENOMIC DNA]</scope>
    <source>
        <strain evidence="2">441</strain>
    </source>
</reference>
<dbReference type="AlphaFoldDB" id="A0A0C9XEU5"/>
<dbReference type="Proteomes" id="UP000054018">
    <property type="component" value="Unassembled WGS sequence"/>
</dbReference>
<dbReference type="OrthoDB" id="10516100at2759"/>
<organism evidence="1 2">
    <name type="scientific">Pisolithus microcarpus 441</name>
    <dbReference type="NCBI Taxonomy" id="765257"/>
    <lineage>
        <taxon>Eukaryota</taxon>
        <taxon>Fungi</taxon>
        <taxon>Dikarya</taxon>
        <taxon>Basidiomycota</taxon>
        <taxon>Agaricomycotina</taxon>
        <taxon>Agaricomycetes</taxon>
        <taxon>Agaricomycetidae</taxon>
        <taxon>Boletales</taxon>
        <taxon>Sclerodermatineae</taxon>
        <taxon>Pisolithaceae</taxon>
        <taxon>Pisolithus</taxon>
    </lineage>
</organism>
<name>A0A0C9XEU5_9AGAM</name>
<sequence>MASCDLLLDNPSSVIPPQRSITSFHSLGQGVPFFPFDTDPSSMTLCMFIKTQESLLTQGFHV</sequence>
<dbReference type="HOGENOM" id="CLU_2905062_0_0_1"/>
<gene>
    <name evidence="1" type="ORF">PISMIDRAFT_20073</name>
</gene>
<evidence type="ECO:0000313" key="2">
    <source>
        <dbReference type="Proteomes" id="UP000054018"/>
    </source>
</evidence>
<reference evidence="1 2" key="1">
    <citation type="submission" date="2014-04" db="EMBL/GenBank/DDBJ databases">
        <authorList>
            <consortium name="DOE Joint Genome Institute"/>
            <person name="Kuo A."/>
            <person name="Kohler A."/>
            <person name="Costa M.D."/>
            <person name="Nagy L.G."/>
            <person name="Floudas D."/>
            <person name="Copeland A."/>
            <person name="Barry K.W."/>
            <person name="Cichocki N."/>
            <person name="Veneault-Fourrey C."/>
            <person name="LaButti K."/>
            <person name="Lindquist E.A."/>
            <person name="Lipzen A."/>
            <person name="Lundell T."/>
            <person name="Morin E."/>
            <person name="Murat C."/>
            <person name="Sun H."/>
            <person name="Tunlid A."/>
            <person name="Henrissat B."/>
            <person name="Grigoriev I.V."/>
            <person name="Hibbett D.S."/>
            <person name="Martin F."/>
            <person name="Nordberg H.P."/>
            <person name="Cantor M.N."/>
            <person name="Hua S.X."/>
        </authorList>
    </citation>
    <scope>NUCLEOTIDE SEQUENCE [LARGE SCALE GENOMIC DNA]</scope>
    <source>
        <strain evidence="1 2">441</strain>
    </source>
</reference>